<dbReference type="Pfam" id="PF04170">
    <property type="entry name" value="NlpE"/>
    <property type="match status" value="1"/>
</dbReference>
<dbReference type="OrthoDB" id="5348860at2"/>
<dbReference type="Gene3D" id="2.40.128.640">
    <property type="match status" value="1"/>
</dbReference>
<dbReference type="PROSITE" id="PS51257">
    <property type="entry name" value="PROKAR_LIPOPROTEIN"/>
    <property type="match status" value="1"/>
</dbReference>
<gene>
    <name evidence="2" type="ORF">EV675_5884</name>
</gene>
<dbReference type="InterPro" id="IPR007298">
    <property type="entry name" value="Cu-R_lipoprotein_NlpE"/>
</dbReference>
<comment type="caution">
    <text evidence="2">The sequence shown here is derived from an EMBL/GenBank/DDBJ whole genome shotgun (WGS) entry which is preliminary data.</text>
</comment>
<sequence length="147" mass="16051">MKTAAFACLAAVLIAGCDAPPREPDTPAASPVVDGHNARNALDWNGVYEGTLPCADCPGIRTRLTLRQDGRYELETQYLDRQPRADRVEGSFTWQPDGTRITLDQAGDGRQYFVAEGRLIQLYTDGTRPQGPLAGNHELQKVANPGR</sequence>
<dbReference type="RefSeq" id="WP_130362199.1">
    <property type="nucleotide sequence ID" value="NZ_SGXC01000004.1"/>
</dbReference>
<keyword evidence="3" id="KW-1185">Reference proteome</keyword>
<name>A0A4Q7N6Y8_9BURK</name>
<evidence type="ECO:0000313" key="3">
    <source>
        <dbReference type="Proteomes" id="UP000292445"/>
    </source>
</evidence>
<accession>A0A4Q7N6Y8</accession>
<evidence type="ECO:0000256" key="1">
    <source>
        <dbReference type="SAM" id="MobiDB-lite"/>
    </source>
</evidence>
<proteinExistence type="predicted"/>
<dbReference type="EMBL" id="SGXC01000004">
    <property type="protein sequence ID" value="RZS77156.1"/>
    <property type="molecule type" value="Genomic_DNA"/>
</dbReference>
<protein>
    <submittedName>
        <fullName evidence="2">Putative lipoprotein NlpE involved in copper resistance</fullName>
    </submittedName>
</protein>
<feature type="region of interest" description="Disordered" evidence="1">
    <location>
        <begin position="126"/>
        <end position="147"/>
    </location>
</feature>
<keyword evidence="2" id="KW-0449">Lipoprotein</keyword>
<reference evidence="2 3" key="1">
    <citation type="submission" date="2019-02" db="EMBL/GenBank/DDBJ databases">
        <title>Genomic Encyclopedia of Type Strains, Phase IV (KMG-IV): sequencing the most valuable type-strain genomes for metagenomic binning, comparative biology and taxonomic classification.</title>
        <authorList>
            <person name="Goeker M."/>
        </authorList>
    </citation>
    <scope>NUCLEOTIDE SEQUENCE [LARGE SCALE GENOMIC DNA]</scope>
    <source>
        <strain evidence="2 3">K24</strain>
    </source>
</reference>
<dbReference type="Proteomes" id="UP000292445">
    <property type="component" value="Unassembled WGS sequence"/>
</dbReference>
<evidence type="ECO:0000313" key="2">
    <source>
        <dbReference type="EMBL" id="RZS77156.1"/>
    </source>
</evidence>
<dbReference type="AlphaFoldDB" id="A0A4Q7N6Y8"/>
<organism evidence="2 3">
    <name type="scientific">Pigmentiphaga kullae</name>
    <dbReference type="NCBI Taxonomy" id="151784"/>
    <lineage>
        <taxon>Bacteria</taxon>
        <taxon>Pseudomonadati</taxon>
        <taxon>Pseudomonadota</taxon>
        <taxon>Betaproteobacteria</taxon>
        <taxon>Burkholderiales</taxon>
        <taxon>Alcaligenaceae</taxon>
        <taxon>Pigmentiphaga</taxon>
    </lineage>
</organism>